<accession>A0A0S7Y5J5</accession>
<dbReference type="InterPro" id="IPR000944">
    <property type="entry name" value="Tscrpt_reg_Rrf2"/>
</dbReference>
<dbReference type="GO" id="GO:0003700">
    <property type="term" value="F:DNA-binding transcription factor activity"/>
    <property type="evidence" value="ECO:0007669"/>
    <property type="project" value="TreeGrafter"/>
</dbReference>
<dbReference type="NCBIfam" id="TIGR00738">
    <property type="entry name" value="rrf2_super"/>
    <property type="match status" value="1"/>
</dbReference>
<gene>
    <name evidence="2" type="ORF">AMJ44_01235</name>
</gene>
<evidence type="ECO:0000313" key="3">
    <source>
        <dbReference type="Proteomes" id="UP000051861"/>
    </source>
</evidence>
<dbReference type="EMBL" id="LIZX01000010">
    <property type="protein sequence ID" value="KPJ69942.1"/>
    <property type="molecule type" value="Genomic_DNA"/>
</dbReference>
<dbReference type="PROSITE" id="PS01332">
    <property type="entry name" value="HTH_RRF2_1"/>
    <property type="match status" value="1"/>
</dbReference>
<proteinExistence type="predicted"/>
<dbReference type="InterPro" id="IPR030489">
    <property type="entry name" value="TR_Rrf2-type_CS"/>
</dbReference>
<dbReference type="PANTHER" id="PTHR33221:SF5">
    <property type="entry name" value="HTH-TYPE TRANSCRIPTIONAL REGULATOR ISCR"/>
    <property type="match status" value="1"/>
</dbReference>
<dbReference type="PANTHER" id="PTHR33221">
    <property type="entry name" value="WINGED HELIX-TURN-HELIX TRANSCRIPTIONAL REGULATOR, RRF2 FAMILY"/>
    <property type="match status" value="1"/>
</dbReference>
<dbReference type="GO" id="GO:0005829">
    <property type="term" value="C:cytosol"/>
    <property type="evidence" value="ECO:0007669"/>
    <property type="project" value="TreeGrafter"/>
</dbReference>
<dbReference type="Pfam" id="PF02082">
    <property type="entry name" value="Rrf2"/>
    <property type="match status" value="1"/>
</dbReference>
<dbReference type="AlphaFoldDB" id="A0A0S7Y5J5"/>
<comment type="caution">
    <text evidence="2">The sequence shown here is derived from an EMBL/GenBank/DDBJ whole genome shotgun (WGS) entry which is preliminary data.</text>
</comment>
<dbReference type="Gene3D" id="1.10.10.10">
    <property type="entry name" value="Winged helix-like DNA-binding domain superfamily/Winged helix DNA-binding domain"/>
    <property type="match status" value="1"/>
</dbReference>
<dbReference type="GO" id="GO:0003677">
    <property type="term" value="F:DNA binding"/>
    <property type="evidence" value="ECO:0007669"/>
    <property type="project" value="UniProtKB-KW"/>
</dbReference>
<dbReference type="InterPro" id="IPR036388">
    <property type="entry name" value="WH-like_DNA-bd_sf"/>
</dbReference>
<sequence length="144" mass="16340">MKLSTRGEYAARAMLELSLHYKEPPLHIRNISAAQDIPPRFLEQILLSLKRNGYLRSKKGPQGGYYLAKPPSEINVAEVIRVMDGPLAPIDCVSVTAHEFCPREDFCGLKWLWKEVRDNIAEILESTSFEDLAQRTKKAKTKKG</sequence>
<name>A0A0S7Y5J5_UNCSA</name>
<dbReference type="Proteomes" id="UP000051861">
    <property type="component" value="Unassembled WGS sequence"/>
</dbReference>
<reference evidence="2 3" key="1">
    <citation type="journal article" date="2015" name="Microbiome">
        <title>Genomic resolution of linkages in carbon, nitrogen, and sulfur cycling among widespread estuary sediment bacteria.</title>
        <authorList>
            <person name="Baker B.J."/>
            <person name="Lazar C.S."/>
            <person name="Teske A.P."/>
            <person name="Dick G.J."/>
        </authorList>
    </citation>
    <scope>NUCLEOTIDE SEQUENCE [LARGE SCALE GENOMIC DNA]</scope>
    <source>
        <strain evidence="2">DG_54_3</strain>
    </source>
</reference>
<dbReference type="InterPro" id="IPR036390">
    <property type="entry name" value="WH_DNA-bd_sf"/>
</dbReference>
<dbReference type="SUPFAM" id="SSF46785">
    <property type="entry name" value="Winged helix' DNA-binding domain"/>
    <property type="match status" value="1"/>
</dbReference>
<organism evidence="2 3">
    <name type="scientific">candidate division WOR-1 bacterium DG_54_3</name>
    <dbReference type="NCBI Taxonomy" id="1703775"/>
    <lineage>
        <taxon>Bacteria</taxon>
        <taxon>Bacillati</taxon>
        <taxon>Saganbacteria</taxon>
    </lineage>
</organism>
<evidence type="ECO:0000313" key="2">
    <source>
        <dbReference type="EMBL" id="KPJ69942.1"/>
    </source>
</evidence>
<protein>
    <submittedName>
        <fullName evidence="2">BadM/Rrf2 family transcriptional regulator</fullName>
    </submittedName>
</protein>
<dbReference type="PROSITE" id="PS51197">
    <property type="entry name" value="HTH_RRF2_2"/>
    <property type="match status" value="1"/>
</dbReference>
<keyword evidence="1" id="KW-0238">DNA-binding</keyword>
<evidence type="ECO:0000256" key="1">
    <source>
        <dbReference type="ARBA" id="ARBA00023125"/>
    </source>
</evidence>